<proteinExistence type="predicted"/>
<gene>
    <name evidence="1" type="ORF">BDN72DRAFT_642028</name>
</gene>
<name>A0ACD3A1C5_9AGAR</name>
<protein>
    <submittedName>
        <fullName evidence="1">Uncharacterized protein</fullName>
    </submittedName>
</protein>
<dbReference type="Proteomes" id="UP000308600">
    <property type="component" value="Unassembled WGS sequence"/>
</dbReference>
<sequence length="217" mass="24655">MVCFSCRTCSIASRIIFALRVDEQFSWTNSRSNPKSITRSHPDTSRNFMRDERHVTSGAWNQPPMLEDYIPTCDARPFESAPSKTTRKELLVLARKQSFKDGCFLVHHPRIYHHLDRTLSCFWAQSAKPEMKRPPLATSSRKLGSPFPYSLPTLSSTRVIIFPTCPCICGLYSSTSTTIWEKVNLVVVIPHPELWQFSPARCPPCPQRVLLASSPPC</sequence>
<keyword evidence="2" id="KW-1185">Reference proteome</keyword>
<evidence type="ECO:0000313" key="2">
    <source>
        <dbReference type="Proteomes" id="UP000308600"/>
    </source>
</evidence>
<organism evidence="1 2">
    <name type="scientific">Pluteus cervinus</name>
    <dbReference type="NCBI Taxonomy" id="181527"/>
    <lineage>
        <taxon>Eukaryota</taxon>
        <taxon>Fungi</taxon>
        <taxon>Dikarya</taxon>
        <taxon>Basidiomycota</taxon>
        <taxon>Agaricomycotina</taxon>
        <taxon>Agaricomycetes</taxon>
        <taxon>Agaricomycetidae</taxon>
        <taxon>Agaricales</taxon>
        <taxon>Pluteineae</taxon>
        <taxon>Pluteaceae</taxon>
        <taxon>Pluteus</taxon>
    </lineage>
</organism>
<accession>A0ACD3A1C5</accession>
<evidence type="ECO:0000313" key="1">
    <source>
        <dbReference type="EMBL" id="TFK59119.1"/>
    </source>
</evidence>
<dbReference type="EMBL" id="ML209075">
    <property type="protein sequence ID" value="TFK59119.1"/>
    <property type="molecule type" value="Genomic_DNA"/>
</dbReference>
<reference evidence="1 2" key="1">
    <citation type="journal article" date="2019" name="Nat. Ecol. Evol.">
        <title>Megaphylogeny resolves global patterns of mushroom evolution.</title>
        <authorList>
            <person name="Varga T."/>
            <person name="Krizsan K."/>
            <person name="Foldi C."/>
            <person name="Dima B."/>
            <person name="Sanchez-Garcia M."/>
            <person name="Sanchez-Ramirez S."/>
            <person name="Szollosi G.J."/>
            <person name="Szarkandi J.G."/>
            <person name="Papp V."/>
            <person name="Albert L."/>
            <person name="Andreopoulos W."/>
            <person name="Angelini C."/>
            <person name="Antonin V."/>
            <person name="Barry K.W."/>
            <person name="Bougher N.L."/>
            <person name="Buchanan P."/>
            <person name="Buyck B."/>
            <person name="Bense V."/>
            <person name="Catcheside P."/>
            <person name="Chovatia M."/>
            <person name="Cooper J."/>
            <person name="Damon W."/>
            <person name="Desjardin D."/>
            <person name="Finy P."/>
            <person name="Geml J."/>
            <person name="Haridas S."/>
            <person name="Hughes K."/>
            <person name="Justo A."/>
            <person name="Karasinski D."/>
            <person name="Kautmanova I."/>
            <person name="Kiss B."/>
            <person name="Kocsube S."/>
            <person name="Kotiranta H."/>
            <person name="LaButti K.M."/>
            <person name="Lechner B.E."/>
            <person name="Liimatainen K."/>
            <person name="Lipzen A."/>
            <person name="Lukacs Z."/>
            <person name="Mihaltcheva S."/>
            <person name="Morgado L.N."/>
            <person name="Niskanen T."/>
            <person name="Noordeloos M.E."/>
            <person name="Ohm R.A."/>
            <person name="Ortiz-Santana B."/>
            <person name="Ovrebo C."/>
            <person name="Racz N."/>
            <person name="Riley R."/>
            <person name="Savchenko A."/>
            <person name="Shiryaev A."/>
            <person name="Soop K."/>
            <person name="Spirin V."/>
            <person name="Szebenyi C."/>
            <person name="Tomsovsky M."/>
            <person name="Tulloss R.E."/>
            <person name="Uehling J."/>
            <person name="Grigoriev I.V."/>
            <person name="Vagvolgyi C."/>
            <person name="Papp T."/>
            <person name="Martin F.M."/>
            <person name="Miettinen O."/>
            <person name="Hibbett D.S."/>
            <person name="Nagy L.G."/>
        </authorList>
    </citation>
    <scope>NUCLEOTIDE SEQUENCE [LARGE SCALE GENOMIC DNA]</scope>
    <source>
        <strain evidence="1 2">NL-1719</strain>
    </source>
</reference>